<name>K4KVX6_SIMAS</name>
<dbReference type="EMBL" id="CP003746">
    <property type="protein sequence ID" value="AFU98087.1"/>
    <property type="molecule type" value="Genomic_DNA"/>
</dbReference>
<dbReference type="InterPro" id="IPR000253">
    <property type="entry name" value="FHA_dom"/>
</dbReference>
<dbReference type="HOGENOM" id="CLU_023667_2_1_6"/>
<dbReference type="NCBIfam" id="TIGR03354">
    <property type="entry name" value="VI_FHA"/>
    <property type="match status" value="1"/>
</dbReference>
<gene>
    <name evidence="3" type="ordered locus">M5M_04400</name>
</gene>
<accession>K4KVX6</accession>
<reference evidence="3 4" key="1">
    <citation type="journal article" date="2013" name="Genome Announc.">
        <title>Complete genome sequence of Simiduia agarivorans SA1(T), a marine bacterium able to degrade a variety of polysaccharides.</title>
        <authorList>
            <person name="Lin S.Y."/>
            <person name="Shieh W.Y."/>
            <person name="Chen J.S."/>
            <person name="Tang S.L."/>
        </authorList>
    </citation>
    <scope>NUCLEOTIDE SEQUENCE [LARGE SCALE GENOMIC DNA]</scope>
    <source>
        <strain evidence="4">DSM 21679 / JCM 13881 / BCRC 17597 / SA1</strain>
    </source>
</reference>
<dbReference type="STRING" id="1117647.M5M_04400"/>
<dbReference type="Proteomes" id="UP000000466">
    <property type="component" value="Chromosome"/>
</dbReference>
<feature type="compositionally biased region" description="Polar residues" evidence="1">
    <location>
        <begin position="156"/>
        <end position="175"/>
    </location>
</feature>
<dbReference type="Pfam" id="PF20232">
    <property type="entry name" value="T6SS_FHA_C"/>
    <property type="match status" value="1"/>
</dbReference>
<dbReference type="SMART" id="SM00240">
    <property type="entry name" value="FHA"/>
    <property type="match status" value="1"/>
</dbReference>
<organism evidence="3 4">
    <name type="scientific">Simiduia agarivorans (strain DSM 21679 / JCM 13881 / BCRC 17597 / SA1)</name>
    <dbReference type="NCBI Taxonomy" id="1117647"/>
    <lineage>
        <taxon>Bacteria</taxon>
        <taxon>Pseudomonadati</taxon>
        <taxon>Pseudomonadota</taxon>
        <taxon>Gammaproteobacteria</taxon>
        <taxon>Cellvibrionales</taxon>
        <taxon>Cellvibrionaceae</taxon>
        <taxon>Simiduia</taxon>
    </lineage>
</organism>
<dbReference type="SUPFAM" id="SSF49879">
    <property type="entry name" value="SMAD/FHA domain"/>
    <property type="match status" value="1"/>
</dbReference>
<protein>
    <submittedName>
        <fullName evidence="3">FHA domain-containing protein</fullName>
    </submittedName>
</protein>
<feature type="compositionally biased region" description="Pro residues" evidence="1">
    <location>
        <begin position="233"/>
        <end position="242"/>
    </location>
</feature>
<evidence type="ECO:0000259" key="2">
    <source>
        <dbReference type="PROSITE" id="PS50006"/>
    </source>
</evidence>
<feature type="compositionally biased region" description="Pro residues" evidence="1">
    <location>
        <begin position="288"/>
        <end position="299"/>
    </location>
</feature>
<evidence type="ECO:0000313" key="3">
    <source>
        <dbReference type="EMBL" id="AFU98087.1"/>
    </source>
</evidence>
<evidence type="ECO:0000256" key="1">
    <source>
        <dbReference type="SAM" id="MobiDB-lite"/>
    </source>
</evidence>
<dbReference type="KEGG" id="saga:M5M_04400"/>
<feature type="region of interest" description="Disordered" evidence="1">
    <location>
        <begin position="229"/>
        <end position="271"/>
    </location>
</feature>
<dbReference type="AlphaFoldDB" id="K4KVX6"/>
<dbReference type="eggNOG" id="COG1716">
    <property type="taxonomic scope" value="Bacteria"/>
</dbReference>
<dbReference type="PANTHER" id="PTHR23308">
    <property type="entry name" value="NUCLEAR INHIBITOR OF PROTEIN PHOSPHATASE-1"/>
    <property type="match status" value="1"/>
</dbReference>
<dbReference type="Gene3D" id="2.60.200.20">
    <property type="match status" value="1"/>
</dbReference>
<dbReference type="eggNOG" id="COG3456">
    <property type="taxonomic scope" value="Bacteria"/>
</dbReference>
<feature type="domain" description="FHA" evidence="2">
    <location>
        <begin position="28"/>
        <end position="78"/>
    </location>
</feature>
<sequence>MDLILTIIADPDGTNMINHTKVFTQSGGAIGRADKNDWILPDPGRIVSSQHAAISFKDAHYWLTDTSTNGLFLNDGTTPLGPGAPHKMVDGDIFAMGEYKVRVSIRPPKHDPNHIPDGLGTVDFLDESDKTQFSAGMAGALTAQKQASQFDDLLDSPSTPAHSQSQQWGFVNQEEASTPSHEAISDPMALFSSPTPTPGNSDWDDDWWKEGSTADNAVATSHAVQTPHIVKPVPQPSSPPAAIPTSALQAAAGRQPMTGQSMEHSQAATLSQEANPFAASRQLLDGAAPPPTQPVPPAKPVQQSSAPVTTNPQASQAQRKVADAGAAVSIAQALGLTDLPAAAQVNIPTHAVGIIRETVNRLIDLLRARNTIKNELRVQRTMIQTTDNNPLKFSANEDDALRTLFGQNTSAFLSPVAAVQDSFDDLSDHQVAVLAGTRAAYKAMLNHFAPDRLASRFGQSGSLLASKGAKNWAAYCEHYKELLRDTETTYDDLFGEEFAAAYEKQLTDLKNARALSKRNRSTSA</sequence>
<feature type="region of interest" description="Disordered" evidence="1">
    <location>
        <begin position="283"/>
        <end position="319"/>
    </location>
</feature>
<evidence type="ECO:0000313" key="4">
    <source>
        <dbReference type="Proteomes" id="UP000000466"/>
    </source>
</evidence>
<feature type="compositionally biased region" description="Polar residues" evidence="1">
    <location>
        <begin position="304"/>
        <end position="318"/>
    </location>
</feature>
<dbReference type="InterPro" id="IPR017735">
    <property type="entry name" value="T6SS_FHA"/>
</dbReference>
<dbReference type="InterPro" id="IPR008984">
    <property type="entry name" value="SMAD_FHA_dom_sf"/>
</dbReference>
<dbReference type="Pfam" id="PF00498">
    <property type="entry name" value="FHA"/>
    <property type="match status" value="1"/>
</dbReference>
<dbReference type="OrthoDB" id="273564at2"/>
<feature type="compositionally biased region" description="Polar residues" evidence="1">
    <location>
        <begin position="257"/>
        <end position="271"/>
    </location>
</feature>
<dbReference type="InterPro" id="IPR046883">
    <property type="entry name" value="T6SS_FHA_C"/>
</dbReference>
<dbReference type="CDD" id="cd00060">
    <property type="entry name" value="FHA"/>
    <property type="match status" value="1"/>
</dbReference>
<feature type="region of interest" description="Disordered" evidence="1">
    <location>
        <begin position="154"/>
        <end position="175"/>
    </location>
</feature>
<proteinExistence type="predicted"/>
<dbReference type="PROSITE" id="PS50006">
    <property type="entry name" value="FHA_DOMAIN"/>
    <property type="match status" value="1"/>
</dbReference>
<dbReference type="InterPro" id="IPR050923">
    <property type="entry name" value="Cell_Proc_Reg/RNA_Proc"/>
</dbReference>
<dbReference type="RefSeq" id="WP_015046260.1">
    <property type="nucleotide sequence ID" value="NC_018868.3"/>
</dbReference>
<keyword evidence="4" id="KW-1185">Reference proteome</keyword>